<keyword evidence="1" id="KW-0732">Signal</keyword>
<evidence type="ECO:0000256" key="1">
    <source>
        <dbReference type="SAM" id="SignalP"/>
    </source>
</evidence>
<dbReference type="AlphaFoldDB" id="A0A2T3HLI6"/>
<dbReference type="SUPFAM" id="SSF56935">
    <property type="entry name" value="Porins"/>
    <property type="match status" value="1"/>
</dbReference>
<dbReference type="OrthoDB" id="748007at2"/>
<feature type="signal peptide" evidence="1">
    <location>
        <begin position="1"/>
        <end position="16"/>
    </location>
</feature>
<protein>
    <recommendedName>
        <fullName evidence="4">PorV/PorQ family protein</fullName>
    </recommendedName>
</protein>
<keyword evidence="3" id="KW-1185">Reference proteome</keyword>
<accession>A0A2T3HLI6</accession>
<dbReference type="RefSeq" id="WP_107215572.1">
    <property type="nucleotide sequence ID" value="NZ_KZ686269.1"/>
</dbReference>
<evidence type="ECO:0000313" key="2">
    <source>
        <dbReference type="EMBL" id="PST83312.1"/>
    </source>
</evidence>
<dbReference type="EMBL" id="PYLS01000005">
    <property type="protein sequence ID" value="PST83312.1"/>
    <property type="molecule type" value="Genomic_DNA"/>
</dbReference>
<gene>
    <name evidence="2" type="ORF">C7T94_12075</name>
</gene>
<evidence type="ECO:0000313" key="3">
    <source>
        <dbReference type="Proteomes" id="UP000240912"/>
    </source>
</evidence>
<reference evidence="2 3" key="1">
    <citation type="submission" date="2018-03" db="EMBL/GenBank/DDBJ databases">
        <authorList>
            <person name="Keele B.F."/>
        </authorList>
    </citation>
    <scope>NUCLEOTIDE SEQUENCE [LARGE SCALE GENOMIC DNA]</scope>
    <source>
        <strain evidence="2 3">YL28-9</strain>
    </source>
</reference>
<name>A0A2T3HLI6_9SPHI</name>
<feature type="chain" id="PRO_5015474337" description="PorV/PorQ family protein" evidence="1">
    <location>
        <begin position="17"/>
        <end position="257"/>
    </location>
</feature>
<proteinExistence type="predicted"/>
<organism evidence="2 3">
    <name type="scientific">Pedobacter yulinensis</name>
    <dbReference type="NCBI Taxonomy" id="2126353"/>
    <lineage>
        <taxon>Bacteria</taxon>
        <taxon>Pseudomonadati</taxon>
        <taxon>Bacteroidota</taxon>
        <taxon>Sphingobacteriia</taxon>
        <taxon>Sphingobacteriales</taxon>
        <taxon>Sphingobacteriaceae</taxon>
        <taxon>Pedobacter</taxon>
    </lineage>
</organism>
<evidence type="ECO:0008006" key="4">
    <source>
        <dbReference type="Google" id="ProtNLM"/>
    </source>
</evidence>
<comment type="caution">
    <text evidence="2">The sequence shown here is derived from an EMBL/GenBank/DDBJ whole genome shotgun (WGS) entry which is preliminary data.</text>
</comment>
<sequence>MYFFLFLFFIASPCFAQVSQGARSYGMAQCTAALTDPWSVNGNPAGVSLSGRVFIGLSHTRQHLVTDLATAAIAVVIPSHGGAFSLSAERYGFDSFTQTGARLAYSRKFGRRVSAGLALSCSRQAIAGYGSELGAAASAGIHIACTESLTAGAFIRDFSTKHFPTKPLIGLGLAWQASDRLLLLSDFYTDSPEMRGIRAGLEYAVLNRVLFRGGLQSKPFVQYAGLGWRPGSLQCELAVAAHPVLGLSPQISAGYAF</sequence>
<dbReference type="Proteomes" id="UP000240912">
    <property type="component" value="Unassembled WGS sequence"/>
</dbReference>